<proteinExistence type="predicted"/>
<dbReference type="InterPro" id="IPR035979">
    <property type="entry name" value="RBD_domain_sf"/>
</dbReference>
<dbReference type="InterPro" id="IPR000504">
    <property type="entry name" value="RRM_dom"/>
</dbReference>
<keyword evidence="2" id="KW-0694">RNA-binding</keyword>
<dbReference type="Proteomes" id="UP000316621">
    <property type="component" value="Chromosome 1"/>
</dbReference>
<dbReference type="AlphaFoldDB" id="A0A4Y7I9Q2"/>
<evidence type="ECO:0000313" key="7">
    <source>
        <dbReference type="Proteomes" id="UP000316621"/>
    </source>
</evidence>
<dbReference type="InterPro" id="IPR046960">
    <property type="entry name" value="PPR_At4g14850-like_plant"/>
</dbReference>
<dbReference type="InterPro" id="IPR011990">
    <property type="entry name" value="TPR-like_helical_dom_sf"/>
</dbReference>
<dbReference type="SUPFAM" id="SSF54928">
    <property type="entry name" value="RNA-binding domain, RBD"/>
    <property type="match status" value="3"/>
</dbReference>
<evidence type="ECO:0000256" key="1">
    <source>
        <dbReference type="ARBA" id="ARBA00022737"/>
    </source>
</evidence>
<feature type="region of interest" description="Disordered" evidence="4">
    <location>
        <begin position="1104"/>
        <end position="1141"/>
    </location>
</feature>
<feature type="repeat" description="PPR" evidence="3">
    <location>
        <begin position="637"/>
        <end position="671"/>
    </location>
</feature>
<dbReference type="Pfam" id="PF20431">
    <property type="entry name" value="E_motif"/>
    <property type="match status" value="1"/>
</dbReference>
<dbReference type="Gene3D" id="3.30.70.330">
    <property type="match status" value="3"/>
</dbReference>
<dbReference type="InterPro" id="IPR032867">
    <property type="entry name" value="DYW_dom"/>
</dbReference>
<feature type="domain" description="RRM" evidence="5">
    <location>
        <begin position="231"/>
        <end position="307"/>
    </location>
</feature>
<accession>A0A4Y7I9Q2</accession>
<feature type="region of interest" description="Disordered" evidence="4">
    <location>
        <begin position="1043"/>
        <end position="1064"/>
    </location>
</feature>
<dbReference type="FunFam" id="1.25.40.10:FF:000490">
    <property type="entry name" value="Pentatricopeptide repeat-containing protein chloroplastic"/>
    <property type="match status" value="1"/>
</dbReference>
<dbReference type="PROSITE" id="PS50102">
    <property type="entry name" value="RRM"/>
    <property type="match status" value="3"/>
</dbReference>
<name>A0A4Y7I9Q2_PAPSO</name>
<feature type="compositionally biased region" description="Gly residues" evidence="4">
    <location>
        <begin position="1116"/>
        <end position="1130"/>
    </location>
</feature>
<dbReference type="Pfam" id="PF00076">
    <property type="entry name" value="RRM_1"/>
    <property type="match status" value="3"/>
</dbReference>
<feature type="domain" description="RRM" evidence="5">
    <location>
        <begin position="3"/>
        <end position="79"/>
    </location>
</feature>
<dbReference type="Pfam" id="PF01535">
    <property type="entry name" value="PPR"/>
    <property type="match status" value="4"/>
</dbReference>
<feature type="repeat" description="PPR" evidence="3">
    <location>
        <begin position="535"/>
        <end position="569"/>
    </location>
</feature>
<dbReference type="GO" id="GO:0003723">
    <property type="term" value="F:RNA binding"/>
    <property type="evidence" value="ECO:0007669"/>
    <property type="project" value="UniProtKB-UniRule"/>
</dbReference>
<sequence length="1158" mass="127077">MENKLVVLGIPWDVDTDGLRDYMSKFGELEDVIVMKERSTGRSRGFGYVTFAEVEDAKNALESEHFLGNRILEVKVATPKEEMRAPSKKVTRIFVARIPQTVTEAIFRSYFETYGEITDIYMPKDQGSKAHRGIGFITYETADSVDTLMSETHELEGSTIVVDRATPKDDDSTHMRQPPPSRVPQGGYGAYNAYITAATRYAALGAPTMYDHPSLGYARGVAEPAVRGMGKKIFVGRLPQEASVEDLRHYFGRFGRIIDVYVPKDPKRTGHRGFGFVTFAEDGVAERVSRRTHEICGHQVAIDSATPLDDAGGTSGGGGVGNLMMQNLEPYGGYIGPMRAYNNYGSLDFDDWGNYGGQTYGGQSYGGLARAGVNIGGGGGGASSGRPSRMDWRVRPDFYTFPVVLKACGDLVDGKKFGFVTDARKVFDVMRVRDKGTWNAMISGFCQNGNAVEALGVFEEMRMEGVQLDSTTVSSILPVCAPLGEGLKGILVHVYAIKHGLEFDVFVSNALINMYAKLGELVSSRKVFGQMIARDLVSWNSLISAYEQNNDPISALKLFSEMMENKFQPDVFTLVSLASVVAQCGDDHKSRSVHGFIMRRSWMCEDSFIENAILDMYAKLGCIDLARKVFQRMAFKDVISWNTLITGYAQNGLASEAVEVFREMEGCKAIVPDQGTLVSVLPAFSHLGSLQHGMRVHGYSIKIGLCMDIFVGTCLIDLYVKCGRLDDAMLLFKQVPRRSSVPWNAIISGHGIHGDGEVALKIFGEMQDDGVKPDHVTFVSVLSACSHAGLVEQGQSCFQLMQQKYGIEPSLKHYGCMVDLLGRAGQVDIAYDFIKNMPIRPDASVWGALLGACKIHHNEELGKVASAQLFEVDPENIGYYVLVSNMYASSGKWDGADKVRSLARDRGLRKTPGWSSIEVNKKVDVFYSGNQSHPQCEEIYKELGGLLSKMKSLGYVPDYSFVLQDVEDDEKEHILTSHSERLAIAYGIINTPPKTPIQIFKNLRVCGDCHNATKLISKITERDIIIKDVLFYVDSVDTLMSETHSYNPSKQDNDSTHVRPPPPSTILQGEYGAYNAYITAATGCAAGDAPTMYDHPSLGCTSFHRSKRGRSSQWGSCGGVAGASGGGGASRGRPSRMDARSIAHNKTWVIGSLIKKKT</sequence>
<feature type="repeat" description="PPR" evidence="3">
    <location>
        <begin position="739"/>
        <end position="773"/>
    </location>
</feature>
<dbReference type="Gene3D" id="1.25.40.10">
    <property type="entry name" value="Tetratricopeptide repeat domain"/>
    <property type="match status" value="4"/>
</dbReference>
<evidence type="ECO:0000256" key="2">
    <source>
        <dbReference type="PROSITE-ProRule" id="PRU00176"/>
    </source>
</evidence>
<dbReference type="NCBIfam" id="TIGR00756">
    <property type="entry name" value="PPR"/>
    <property type="match status" value="4"/>
</dbReference>
<dbReference type="GO" id="GO:0008270">
    <property type="term" value="F:zinc ion binding"/>
    <property type="evidence" value="ECO:0007669"/>
    <property type="project" value="InterPro"/>
</dbReference>
<evidence type="ECO:0000259" key="5">
    <source>
        <dbReference type="PROSITE" id="PS50102"/>
    </source>
</evidence>
<dbReference type="EMBL" id="CM010715">
    <property type="protein sequence ID" value="RZC45667.1"/>
    <property type="molecule type" value="Genomic_DNA"/>
</dbReference>
<feature type="domain" description="RRM" evidence="5">
    <location>
        <begin position="91"/>
        <end position="167"/>
    </location>
</feature>
<keyword evidence="1" id="KW-0677">Repeat</keyword>
<dbReference type="FunFam" id="1.25.40.10:FF:000196">
    <property type="entry name" value="Pentatricopeptide repeat-containing protein At4g14850"/>
    <property type="match status" value="1"/>
</dbReference>
<dbReference type="InterPro" id="IPR002885">
    <property type="entry name" value="PPR_rpt"/>
</dbReference>
<dbReference type="FunFam" id="1.25.40.10:FF:000361">
    <property type="entry name" value="Pentatricopeptide repeat-containing protein chloroplastic"/>
    <property type="match status" value="1"/>
</dbReference>
<organism evidence="6 7">
    <name type="scientific">Papaver somniferum</name>
    <name type="common">Opium poppy</name>
    <dbReference type="NCBI Taxonomy" id="3469"/>
    <lineage>
        <taxon>Eukaryota</taxon>
        <taxon>Viridiplantae</taxon>
        <taxon>Streptophyta</taxon>
        <taxon>Embryophyta</taxon>
        <taxon>Tracheophyta</taxon>
        <taxon>Spermatophyta</taxon>
        <taxon>Magnoliopsida</taxon>
        <taxon>Ranunculales</taxon>
        <taxon>Papaveraceae</taxon>
        <taxon>Papaveroideae</taxon>
        <taxon>Papaver</taxon>
    </lineage>
</organism>
<reference evidence="6 7" key="1">
    <citation type="journal article" date="2018" name="Science">
        <title>The opium poppy genome and morphinan production.</title>
        <authorList>
            <person name="Guo L."/>
            <person name="Winzer T."/>
            <person name="Yang X."/>
            <person name="Li Y."/>
            <person name="Ning Z."/>
            <person name="He Z."/>
            <person name="Teodor R."/>
            <person name="Lu Y."/>
            <person name="Bowser T.A."/>
            <person name="Graham I.A."/>
            <person name="Ye K."/>
        </authorList>
    </citation>
    <scope>NUCLEOTIDE SEQUENCE [LARGE SCALE GENOMIC DNA]</scope>
    <source>
        <strain evidence="7">cv. HN1</strain>
        <tissue evidence="6">Leaves</tissue>
    </source>
</reference>
<keyword evidence="7" id="KW-1185">Reference proteome</keyword>
<dbReference type="InterPro" id="IPR012677">
    <property type="entry name" value="Nucleotide-bd_a/b_plait_sf"/>
</dbReference>
<feature type="compositionally biased region" description="Basic and acidic residues" evidence="4">
    <location>
        <begin position="165"/>
        <end position="174"/>
    </location>
</feature>
<protein>
    <recommendedName>
        <fullName evidence="5">RRM domain-containing protein</fullName>
    </recommendedName>
</protein>
<evidence type="ECO:0000313" key="6">
    <source>
        <dbReference type="EMBL" id="RZC45667.1"/>
    </source>
</evidence>
<gene>
    <name evidence="6" type="ORF">C5167_038627</name>
</gene>
<dbReference type="FunFam" id="3.30.70.330:FF:000519">
    <property type="entry name" value="heterogeneous nuclear ribonucleoprotein 1"/>
    <property type="match status" value="1"/>
</dbReference>
<dbReference type="InterPro" id="IPR046848">
    <property type="entry name" value="E_motif"/>
</dbReference>
<dbReference type="Pfam" id="PF13041">
    <property type="entry name" value="PPR_2"/>
    <property type="match status" value="3"/>
</dbReference>
<dbReference type="PROSITE" id="PS51375">
    <property type="entry name" value="PPR"/>
    <property type="match status" value="4"/>
</dbReference>
<dbReference type="PANTHER" id="PTHR47926">
    <property type="entry name" value="PENTATRICOPEPTIDE REPEAT-CONTAINING PROTEIN"/>
    <property type="match status" value="1"/>
</dbReference>
<dbReference type="PANTHER" id="PTHR47926:SF486">
    <property type="entry name" value="(WILD MALAYSIAN BANANA) HYPOTHETICAL PROTEIN"/>
    <property type="match status" value="1"/>
</dbReference>
<feature type="repeat" description="PPR" evidence="3">
    <location>
        <begin position="434"/>
        <end position="468"/>
    </location>
</feature>
<evidence type="ECO:0000256" key="4">
    <source>
        <dbReference type="SAM" id="MobiDB-lite"/>
    </source>
</evidence>
<dbReference type="Pfam" id="PF14432">
    <property type="entry name" value="DYW_deaminase"/>
    <property type="match status" value="1"/>
</dbReference>
<feature type="region of interest" description="Disordered" evidence="4">
    <location>
        <begin position="163"/>
        <end position="183"/>
    </location>
</feature>
<dbReference type="Gramene" id="RZC45667">
    <property type="protein sequence ID" value="RZC45667"/>
    <property type="gene ID" value="C5167_038627"/>
</dbReference>
<dbReference type="SMART" id="SM00360">
    <property type="entry name" value="RRM"/>
    <property type="match status" value="3"/>
</dbReference>
<dbReference type="FunFam" id="3.30.70.330:FF:000364">
    <property type="entry name" value="heterogeneous nuclear ribonucleoprotein 1"/>
    <property type="match status" value="1"/>
</dbReference>
<dbReference type="GO" id="GO:0009451">
    <property type="term" value="P:RNA modification"/>
    <property type="evidence" value="ECO:0007669"/>
    <property type="project" value="InterPro"/>
</dbReference>
<evidence type="ECO:0000256" key="3">
    <source>
        <dbReference type="PROSITE-ProRule" id="PRU00708"/>
    </source>
</evidence>
<dbReference type="FunFam" id="3.30.70.330:FF:000316">
    <property type="entry name" value="RNA-binding family protein isoform 1"/>
    <property type="match status" value="1"/>
</dbReference>